<organism evidence="1 2">
    <name type="scientific">Aegilops tauschii subsp. strangulata</name>
    <name type="common">Goatgrass</name>
    <dbReference type="NCBI Taxonomy" id="200361"/>
    <lineage>
        <taxon>Eukaryota</taxon>
        <taxon>Viridiplantae</taxon>
        <taxon>Streptophyta</taxon>
        <taxon>Embryophyta</taxon>
        <taxon>Tracheophyta</taxon>
        <taxon>Spermatophyta</taxon>
        <taxon>Magnoliopsida</taxon>
        <taxon>Liliopsida</taxon>
        <taxon>Poales</taxon>
        <taxon>Poaceae</taxon>
        <taxon>BOP clade</taxon>
        <taxon>Pooideae</taxon>
        <taxon>Triticodae</taxon>
        <taxon>Triticeae</taxon>
        <taxon>Triticinae</taxon>
        <taxon>Aegilops</taxon>
    </lineage>
</organism>
<reference evidence="2" key="2">
    <citation type="journal article" date="2017" name="Nat. Plants">
        <title>The Aegilops tauschii genome reveals multiple impacts of transposons.</title>
        <authorList>
            <person name="Zhao G."/>
            <person name="Zou C."/>
            <person name="Li K."/>
            <person name="Wang K."/>
            <person name="Li T."/>
            <person name="Gao L."/>
            <person name="Zhang X."/>
            <person name="Wang H."/>
            <person name="Yang Z."/>
            <person name="Liu X."/>
            <person name="Jiang W."/>
            <person name="Mao L."/>
            <person name="Kong X."/>
            <person name="Jiao Y."/>
            <person name="Jia J."/>
        </authorList>
    </citation>
    <scope>NUCLEOTIDE SEQUENCE [LARGE SCALE GENOMIC DNA]</scope>
    <source>
        <strain evidence="2">cv. AL8/78</strain>
    </source>
</reference>
<sequence>ICSQVIADGVNKSTNIVQAVEDGIGQMRNIARQKTKCMCP</sequence>
<dbReference type="Proteomes" id="UP000015105">
    <property type="component" value="Chromosome 2D"/>
</dbReference>
<keyword evidence="2" id="KW-1185">Reference proteome</keyword>
<evidence type="ECO:0000313" key="1">
    <source>
        <dbReference type="EnsemblPlants" id="AET2Gv20352700.9"/>
    </source>
</evidence>
<accession>A0A453B3M4</accession>
<dbReference type="EnsemblPlants" id="AET2Gv20352700.9">
    <property type="protein sequence ID" value="AET2Gv20352700.9"/>
    <property type="gene ID" value="AET2Gv20352700"/>
</dbReference>
<reference evidence="1" key="5">
    <citation type="journal article" date="2021" name="G3 (Bethesda)">
        <title>Aegilops tauschii genome assembly Aet v5.0 features greater sequence contiguity and improved annotation.</title>
        <authorList>
            <person name="Wang L."/>
            <person name="Zhu T."/>
            <person name="Rodriguez J.C."/>
            <person name="Deal K.R."/>
            <person name="Dubcovsky J."/>
            <person name="McGuire P.E."/>
            <person name="Lux T."/>
            <person name="Spannagl M."/>
            <person name="Mayer K.F.X."/>
            <person name="Baldrich P."/>
            <person name="Meyers B.C."/>
            <person name="Huo N."/>
            <person name="Gu Y.Q."/>
            <person name="Zhou H."/>
            <person name="Devos K.M."/>
            <person name="Bennetzen J.L."/>
            <person name="Unver T."/>
            <person name="Budak H."/>
            <person name="Gulick P.J."/>
            <person name="Galiba G."/>
            <person name="Kalapos B."/>
            <person name="Nelson D.R."/>
            <person name="Li P."/>
            <person name="You F.M."/>
            <person name="Luo M.C."/>
            <person name="Dvorak J."/>
        </authorList>
    </citation>
    <scope>NUCLEOTIDE SEQUENCE [LARGE SCALE GENOMIC DNA]</scope>
    <source>
        <strain evidence="1">cv. AL8/78</strain>
    </source>
</reference>
<dbReference type="AlphaFoldDB" id="A0A453B3M4"/>
<reference evidence="1" key="3">
    <citation type="journal article" date="2017" name="Nature">
        <title>Genome sequence of the progenitor of the wheat D genome Aegilops tauschii.</title>
        <authorList>
            <person name="Luo M.C."/>
            <person name="Gu Y.Q."/>
            <person name="Puiu D."/>
            <person name="Wang H."/>
            <person name="Twardziok S.O."/>
            <person name="Deal K.R."/>
            <person name="Huo N."/>
            <person name="Zhu T."/>
            <person name="Wang L."/>
            <person name="Wang Y."/>
            <person name="McGuire P.E."/>
            <person name="Liu S."/>
            <person name="Long H."/>
            <person name="Ramasamy R.K."/>
            <person name="Rodriguez J.C."/>
            <person name="Van S.L."/>
            <person name="Yuan L."/>
            <person name="Wang Z."/>
            <person name="Xia Z."/>
            <person name="Xiao L."/>
            <person name="Anderson O.D."/>
            <person name="Ouyang S."/>
            <person name="Liang Y."/>
            <person name="Zimin A.V."/>
            <person name="Pertea G."/>
            <person name="Qi P."/>
            <person name="Bennetzen J.L."/>
            <person name="Dai X."/>
            <person name="Dawson M.W."/>
            <person name="Muller H.G."/>
            <person name="Kugler K."/>
            <person name="Rivarola-Duarte L."/>
            <person name="Spannagl M."/>
            <person name="Mayer K.F.X."/>
            <person name="Lu F.H."/>
            <person name="Bevan M.W."/>
            <person name="Leroy P."/>
            <person name="Li P."/>
            <person name="You F.M."/>
            <person name="Sun Q."/>
            <person name="Liu Z."/>
            <person name="Lyons E."/>
            <person name="Wicker T."/>
            <person name="Salzberg S.L."/>
            <person name="Devos K.M."/>
            <person name="Dvorak J."/>
        </authorList>
    </citation>
    <scope>NUCLEOTIDE SEQUENCE [LARGE SCALE GENOMIC DNA]</scope>
    <source>
        <strain evidence="1">cv. AL8/78</strain>
    </source>
</reference>
<reference evidence="1" key="4">
    <citation type="submission" date="2019-03" db="UniProtKB">
        <authorList>
            <consortium name="EnsemblPlants"/>
        </authorList>
    </citation>
    <scope>IDENTIFICATION</scope>
</reference>
<name>A0A453B3M4_AEGTS</name>
<proteinExistence type="predicted"/>
<protein>
    <submittedName>
        <fullName evidence="1">Uncharacterized protein</fullName>
    </submittedName>
</protein>
<evidence type="ECO:0000313" key="2">
    <source>
        <dbReference type="Proteomes" id="UP000015105"/>
    </source>
</evidence>
<reference evidence="2" key="1">
    <citation type="journal article" date="2014" name="Science">
        <title>Ancient hybridizations among the ancestral genomes of bread wheat.</title>
        <authorList>
            <consortium name="International Wheat Genome Sequencing Consortium,"/>
            <person name="Marcussen T."/>
            <person name="Sandve S.R."/>
            <person name="Heier L."/>
            <person name="Spannagl M."/>
            <person name="Pfeifer M."/>
            <person name="Jakobsen K.S."/>
            <person name="Wulff B.B."/>
            <person name="Steuernagel B."/>
            <person name="Mayer K.F."/>
            <person name="Olsen O.A."/>
        </authorList>
    </citation>
    <scope>NUCLEOTIDE SEQUENCE [LARGE SCALE GENOMIC DNA]</scope>
    <source>
        <strain evidence="2">cv. AL8/78</strain>
    </source>
</reference>
<dbReference type="Gramene" id="AET2Gv20352700.9">
    <property type="protein sequence ID" value="AET2Gv20352700.9"/>
    <property type="gene ID" value="AET2Gv20352700"/>
</dbReference>